<feature type="compositionally biased region" description="Basic and acidic residues" evidence="1">
    <location>
        <begin position="1"/>
        <end position="10"/>
    </location>
</feature>
<gene>
    <name evidence="2" type="ORF">GCM10007301_08060</name>
</gene>
<sequence>MGDRLSDYHRPATGASGAPRNPASCAGVPETQMPGTSPGMEALWRKGHPQWATFFQIFFLVK</sequence>
<evidence type="ECO:0000313" key="3">
    <source>
        <dbReference type="Proteomes" id="UP000606044"/>
    </source>
</evidence>
<dbReference type="AlphaFoldDB" id="A0A917BMV0"/>
<reference evidence="2" key="2">
    <citation type="submission" date="2020-09" db="EMBL/GenBank/DDBJ databases">
        <authorList>
            <person name="Sun Q."/>
            <person name="Sedlacek I."/>
        </authorList>
    </citation>
    <scope>NUCLEOTIDE SEQUENCE</scope>
    <source>
        <strain evidence="2">CCM 7897</strain>
    </source>
</reference>
<evidence type="ECO:0000256" key="1">
    <source>
        <dbReference type="SAM" id="MobiDB-lite"/>
    </source>
</evidence>
<proteinExistence type="predicted"/>
<organism evidence="2 3">
    <name type="scientific">Azorhizobium oxalatiphilum</name>
    <dbReference type="NCBI Taxonomy" id="980631"/>
    <lineage>
        <taxon>Bacteria</taxon>
        <taxon>Pseudomonadati</taxon>
        <taxon>Pseudomonadota</taxon>
        <taxon>Alphaproteobacteria</taxon>
        <taxon>Hyphomicrobiales</taxon>
        <taxon>Xanthobacteraceae</taxon>
        <taxon>Azorhizobium</taxon>
    </lineage>
</organism>
<dbReference type="Proteomes" id="UP000606044">
    <property type="component" value="Unassembled WGS sequence"/>
</dbReference>
<accession>A0A917BMV0</accession>
<dbReference type="EMBL" id="BMCT01000001">
    <property type="protein sequence ID" value="GGF51054.1"/>
    <property type="molecule type" value="Genomic_DNA"/>
</dbReference>
<keyword evidence="3" id="KW-1185">Reference proteome</keyword>
<evidence type="ECO:0000313" key="2">
    <source>
        <dbReference type="EMBL" id="GGF51054.1"/>
    </source>
</evidence>
<protein>
    <submittedName>
        <fullName evidence="2">Uncharacterized protein</fullName>
    </submittedName>
</protein>
<feature type="region of interest" description="Disordered" evidence="1">
    <location>
        <begin position="1"/>
        <end position="39"/>
    </location>
</feature>
<comment type="caution">
    <text evidence="2">The sequence shown here is derived from an EMBL/GenBank/DDBJ whole genome shotgun (WGS) entry which is preliminary data.</text>
</comment>
<reference evidence="2" key="1">
    <citation type="journal article" date="2014" name="Int. J. Syst. Evol. Microbiol.">
        <title>Complete genome sequence of Corynebacterium casei LMG S-19264T (=DSM 44701T), isolated from a smear-ripened cheese.</title>
        <authorList>
            <consortium name="US DOE Joint Genome Institute (JGI-PGF)"/>
            <person name="Walter F."/>
            <person name="Albersmeier A."/>
            <person name="Kalinowski J."/>
            <person name="Ruckert C."/>
        </authorList>
    </citation>
    <scope>NUCLEOTIDE SEQUENCE</scope>
    <source>
        <strain evidence="2">CCM 7897</strain>
    </source>
</reference>
<name>A0A917BMV0_9HYPH</name>